<dbReference type="PANTHER" id="PTHR48475:SF2">
    <property type="entry name" value="RIBONUCLEASE H"/>
    <property type="match status" value="1"/>
</dbReference>
<organism evidence="1 2">
    <name type="scientific">Abeliophyllum distichum</name>
    <dbReference type="NCBI Taxonomy" id="126358"/>
    <lineage>
        <taxon>Eukaryota</taxon>
        <taxon>Viridiplantae</taxon>
        <taxon>Streptophyta</taxon>
        <taxon>Embryophyta</taxon>
        <taxon>Tracheophyta</taxon>
        <taxon>Spermatophyta</taxon>
        <taxon>Magnoliopsida</taxon>
        <taxon>eudicotyledons</taxon>
        <taxon>Gunneridae</taxon>
        <taxon>Pentapetalae</taxon>
        <taxon>asterids</taxon>
        <taxon>lamiids</taxon>
        <taxon>Lamiales</taxon>
        <taxon>Oleaceae</taxon>
        <taxon>Forsythieae</taxon>
        <taxon>Abeliophyllum</taxon>
    </lineage>
</organism>
<name>A0ABD1PQR3_9LAMI</name>
<evidence type="ECO:0000313" key="1">
    <source>
        <dbReference type="EMBL" id="KAL2466258.1"/>
    </source>
</evidence>
<reference evidence="2" key="1">
    <citation type="submission" date="2024-07" db="EMBL/GenBank/DDBJ databases">
        <title>Two chromosome-level genome assemblies of Korean endemic species Abeliophyllum distichum and Forsythia ovata (Oleaceae).</title>
        <authorList>
            <person name="Jang H."/>
        </authorList>
    </citation>
    <scope>NUCLEOTIDE SEQUENCE [LARGE SCALE GENOMIC DNA]</scope>
</reference>
<proteinExistence type="predicted"/>
<dbReference type="Proteomes" id="UP001604336">
    <property type="component" value="Unassembled WGS sequence"/>
</dbReference>
<comment type="caution">
    <text evidence="1">The sequence shown here is derived from an EMBL/GenBank/DDBJ whole genome shotgun (WGS) entry which is preliminary data.</text>
</comment>
<evidence type="ECO:0000313" key="2">
    <source>
        <dbReference type="Proteomes" id="UP001604336"/>
    </source>
</evidence>
<sequence length="131" mass="14665">MKWSVELNQFDIFYKPMPSIKGQALTDFMAEFAHIPERLLKTMPQEVPTWKLYVNRSSGKVGAKSGAGILLISPDGHNLNWSSKPRTMLLNMVENGYADAFSKLASSMDFDLMKAIPVEKLSRPTIDDALS</sequence>
<keyword evidence="2" id="KW-1185">Reference proteome</keyword>
<protein>
    <submittedName>
        <fullName evidence="1">Ribonuclease H</fullName>
    </submittedName>
</protein>
<dbReference type="AlphaFoldDB" id="A0ABD1PQR3"/>
<dbReference type="PANTHER" id="PTHR48475">
    <property type="entry name" value="RIBONUCLEASE H"/>
    <property type="match status" value="1"/>
</dbReference>
<dbReference type="EMBL" id="JBFOLK010000013">
    <property type="protein sequence ID" value="KAL2466258.1"/>
    <property type="molecule type" value="Genomic_DNA"/>
</dbReference>
<accession>A0ABD1PQR3</accession>
<gene>
    <name evidence="1" type="ORF">Adt_42109</name>
</gene>